<gene>
    <name evidence="6" type="primary">PLEST010315</name>
    <name evidence="6" type="ORF">PLESTB_000596200</name>
</gene>
<dbReference type="InterPro" id="IPR036188">
    <property type="entry name" value="FAD/NAD-bd_sf"/>
</dbReference>
<evidence type="ECO:0000256" key="2">
    <source>
        <dbReference type="ARBA" id="ARBA00023033"/>
    </source>
</evidence>
<reference evidence="6 7" key="1">
    <citation type="journal article" date="2023" name="Commun. Biol.">
        <title>Reorganization of the ancestral sex-determining regions during the evolution of trioecy in Pleodorina starrii.</title>
        <authorList>
            <person name="Takahashi K."/>
            <person name="Suzuki S."/>
            <person name="Kawai-Toyooka H."/>
            <person name="Yamamoto K."/>
            <person name="Hamaji T."/>
            <person name="Ootsuki R."/>
            <person name="Yamaguchi H."/>
            <person name="Kawachi M."/>
            <person name="Higashiyama T."/>
            <person name="Nozaki H."/>
        </authorList>
    </citation>
    <scope>NUCLEOTIDE SEQUENCE [LARGE SCALE GENOMIC DNA]</scope>
    <source>
        <strain evidence="6 7">NIES-4479</strain>
    </source>
</reference>
<evidence type="ECO:0000313" key="7">
    <source>
        <dbReference type="Proteomes" id="UP001165080"/>
    </source>
</evidence>
<comment type="caution">
    <text evidence="6">The sequence shown here is derived from an EMBL/GenBank/DDBJ whole genome shotgun (WGS) entry which is preliminary data.</text>
</comment>
<dbReference type="Pfam" id="PF01494">
    <property type="entry name" value="FAD_binding_3"/>
    <property type="match status" value="1"/>
</dbReference>
<keyword evidence="1" id="KW-0560">Oxidoreductase</keyword>
<dbReference type="PANTHER" id="PTHR45934">
    <property type="entry name" value="FAD/NAD(P)-BINDING OXIDOREDUCTASE FAMILY PROTEIN"/>
    <property type="match status" value="1"/>
</dbReference>
<accession>A0A9W6BHQ3</accession>
<evidence type="ECO:0000259" key="5">
    <source>
        <dbReference type="Pfam" id="PF01494"/>
    </source>
</evidence>
<dbReference type="Proteomes" id="UP001165080">
    <property type="component" value="Unassembled WGS sequence"/>
</dbReference>
<evidence type="ECO:0000256" key="1">
    <source>
        <dbReference type="ARBA" id="ARBA00023002"/>
    </source>
</evidence>
<dbReference type="Gene3D" id="3.50.50.60">
    <property type="entry name" value="FAD/NAD(P)-binding domain"/>
    <property type="match status" value="1"/>
</dbReference>
<keyword evidence="2" id="KW-0503">Monooxygenase</keyword>
<dbReference type="AlphaFoldDB" id="A0A9W6BHQ3"/>
<protein>
    <recommendedName>
        <fullName evidence="5">FAD-binding domain-containing protein</fullName>
    </recommendedName>
</protein>
<organism evidence="6 7">
    <name type="scientific">Pleodorina starrii</name>
    <dbReference type="NCBI Taxonomy" id="330485"/>
    <lineage>
        <taxon>Eukaryota</taxon>
        <taxon>Viridiplantae</taxon>
        <taxon>Chlorophyta</taxon>
        <taxon>core chlorophytes</taxon>
        <taxon>Chlorophyceae</taxon>
        <taxon>CS clade</taxon>
        <taxon>Chlamydomonadales</taxon>
        <taxon>Volvocaceae</taxon>
        <taxon>Pleodorina</taxon>
    </lineage>
</organism>
<dbReference type="GO" id="GO:0004497">
    <property type="term" value="F:monooxygenase activity"/>
    <property type="evidence" value="ECO:0007669"/>
    <property type="project" value="UniProtKB-KW"/>
</dbReference>
<evidence type="ECO:0000313" key="6">
    <source>
        <dbReference type="EMBL" id="GLC52218.1"/>
    </source>
</evidence>
<dbReference type="EMBL" id="BRXU01000005">
    <property type="protein sequence ID" value="GLC52218.1"/>
    <property type="molecule type" value="Genomic_DNA"/>
</dbReference>
<keyword evidence="7" id="KW-1185">Reference proteome</keyword>
<feature type="region of interest" description="Disordered" evidence="4">
    <location>
        <begin position="1"/>
        <end position="27"/>
    </location>
</feature>
<dbReference type="PRINTS" id="PR00420">
    <property type="entry name" value="RNGMNOXGNASE"/>
</dbReference>
<dbReference type="InterPro" id="IPR044560">
    <property type="entry name" value="MOase"/>
</dbReference>
<evidence type="ECO:0000256" key="4">
    <source>
        <dbReference type="SAM" id="MobiDB-lite"/>
    </source>
</evidence>
<name>A0A9W6BHQ3_9CHLO</name>
<proteinExistence type="inferred from homology"/>
<feature type="domain" description="FAD-binding" evidence="5">
    <location>
        <begin position="60"/>
        <end position="429"/>
    </location>
</feature>
<comment type="similarity">
    <text evidence="3">Belongs to the 3-hydroxybenzoate 6-hydroxylase family.</text>
</comment>
<evidence type="ECO:0000256" key="3">
    <source>
        <dbReference type="ARBA" id="ARBA00024018"/>
    </source>
</evidence>
<dbReference type="SUPFAM" id="SSF51905">
    <property type="entry name" value="FAD/NAD(P)-binding domain"/>
    <property type="match status" value="1"/>
</dbReference>
<dbReference type="InterPro" id="IPR002938">
    <property type="entry name" value="FAD-bd"/>
</dbReference>
<dbReference type="PANTHER" id="PTHR45934:SF9">
    <property type="entry name" value="FAD_NAD(P)-BINDING OXIDOREDUCTASE FAMILY PROTEIN"/>
    <property type="match status" value="1"/>
</dbReference>
<sequence>MWAPKRASARSASQHPRSRAPPSTHPACRARSALKISAIATEPASTSTPPTGRRAWGEPILVCGAGIAGLATALALSKLGLPVRVFESRRELRREGAALSLWSNAWRSLEALLGPEGAGELRRGHQLLTRVELCASSGELLRAFQLAECDLGPEGSETRGLMRATLLQALYDSLPDRESIVEFGTSVREVLAPPQGASGGGGDGAPDGPVAVRLSDGRTVYGSVLVGSDGVGSEVARYLQLPAPRYSGYCAYRGVATFPNLDPDSGAAGSGSPGFSGSGPGGLRLDTIRQLWGAGVRAGLYPITPTTFYWFTCFNADTEASRQPPPSPAERQRAALESVAGWGGGGGIQQVISATPAEEISWSRISDRWTYGTFGRGLVTLAGDAAHPMTPNLGQGGCTALEDAVVLARKLGKLAEGSAPPSPADLASALRSYEYERSSRCLPLTVRANLMGAALQSSLPVVVAARDAFVRTAFSPGHFLDHTVYDCGRLDEL</sequence>
<dbReference type="GO" id="GO:0071949">
    <property type="term" value="F:FAD binding"/>
    <property type="evidence" value="ECO:0007669"/>
    <property type="project" value="InterPro"/>
</dbReference>